<dbReference type="Proteomes" id="UP001501705">
    <property type="component" value="Unassembled WGS sequence"/>
</dbReference>
<dbReference type="InterPro" id="IPR011991">
    <property type="entry name" value="ArsR-like_HTH"/>
</dbReference>
<evidence type="ECO:0000259" key="2">
    <source>
        <dbReference type="SMART" id="SM00418"/>
    </source>
</evidence>
<evidence type="ECO:0000313" key="3">
    <source>
        <dbReference type="EMBL" id="GAA1598185.1"/>
    </source>
</evidence>
<dbReference type="SUPFAM" id="SSF46785">
    <property type="entry name" value="Winged helix' DNA-binding domain"/>
    <property type="match status" value="1"/>
</dbReference>
<organism evidence="3 4">
    <name type="scientific">Kribbella hippodromi</name>
    <dbReference type="NCBI Taxonomy" id="434347"/>
    <lineage>
        <taxon>Bacteria</taxon>
        <taxon>Bacillati</taxon>
        <taxon>Actinomycetota</taxon>
        <taxon>Actinomycetes</taxon>
        <taxon>Propionibacteriales</taxon>
        <taxon>Kribbellaceae</taxon>
        <taxon>Kribbella</taxon>
    </lineage>
</organism>
<dbReference type="Pfam" id="PF12840">
    <property type="entry name" value="HTH_20"/>
    <property type="match status" value="1"/>
</dbReference>
<name>A0ABP4Q1Q4_9ACTN</name>
<dbReference type="RefSeq" id="WP_344239429.1">
    <property type="nucleotide sequence ID" value="NZ_BAAAPH010000026.1"/>
</dbReference>
<protein>
    <submittedName>
        <fullName evidence="3">Helix-turn-helix domain-containing protein</fullName>
    </submittedName>
</protein>
<comment type="caution">
    <text evidence="3">The sequence shown here is derived from an EMBL/GenBank/DDBJ whole genome shotgun (WGS) entry which is preliminary data.</text>
</comment>
<proteinExistence type="predicted"/>
<feature type="domain" description="HTH arsR-type" evidence="2">
    <location>
        <begin position="13"/>
        <end position="99"/>
    </location>
</feature>
<dbReference type="EMBL" id="BAAAPH010000026">
    <property type="protein sequence ID" value="GAA1598185.1"/>
    <property type="molecule type" value="Genomic_DNA"/>
</dbReference>
<gene>
    <name evidence="3" type="ORF">GCM10009804_63330</name>
</gene>
<sequence length="214" mass="24180">MSEPPGDIVLDAATLRVLAHPMRLTLLEHLRQRGPATARQLAAYYEIDSGAASYHLRRLSDGGLIEEDHERGTRRDRWWRARHRSSVHQPADSDPAERQDSRAYLNAVLLAYSEQLRRLAYTAPLLPDDWYEASVFSNYTLRLTPEELNEAKAELAAVIKKYRDRDTTTGVPVALQLHAFPLLEPNDPEPNTPEPTDPEPTDPKPTDPEPTDDA</sequence>
<dbReference type="InterPro" id="IPR036388">
    <property type="entry name" value="WH-like_DNA-bd_sf"/>
</dbReference>
<keyword evidence="4" id="KW-1185">Reference proteome</keyword>
<reference evidence="4" key="1">
    <citation type="journal article" date="2019" name="Int. J. Syst. Evol. Microbiol.">
        <title>The Global Catalogue of Microorganisms (GCM) 10K type strain sequencing project: providing services to taxonomists for standard genome sequencing and annotation.</title>
        <authorList>
            <consortium name="The Broad Institute Genomics Platform"/>
            <consortium name="The Broad Institute Genome Sequencing Center for Infectious Disease"/>
            <person name="Wu L."/>
            <person name="Ma J."/>
        </authorList>
    </citation>
    <scope>NUCLEOTIDE SEQUENCE [LARGE SCALE GENOMIC DNA]</scope>
    <source>
        <strain evidence="4">JCM 15572</strain>
    </source>
</reference>
<accession>A0ABP4Q1Q4</accession>
<dbReference type="InterPro" id="IPR001845">
    <property type="entry name" value="HTH_ArsR_DNA-bd_dom"/>
</dbReference>
<feature type="region of interest" description="Disordered" evidence="1">
    <location>
        <begin position="181"/>
        <end position="214"/>
    </location>
</feature>
<dbReference type="InterPro" id="IPR036390">
    <property type="entry name" value="WH_DNA-bd_sf"/>
</dbReference>
<evidence type="ECO:0000256" key="1">
    <source>
        <dbReference type="SAM" id="MobiDB-lite"/>
    </source>
</evidence>
<evidence type="ECO:0000313" key="4">
    <source>
        <dbReference type="Proteomes" id="UP001501705"/>
    </source>
</evidence>
<dbReference type="SMART" id="SM00418">
    <property type="entry name" value="HTH_ARSR"/>
    <property type="match status" value="1"/>
</dbReference>
<dbReference type="Gene3D" id="1.10.10.10">
    <property type="entry name" value="Winged helix-like DNA-binding domain superfamily/Winged helix DNA-binding domain"/>
    <property type="match status" value="1"/>
</dbReference>
<dbReference type="CDD" id="cd00090">
    <property type="entry name" value="HTH_ARSR"/>
    <property type="match status" value="1"/>
</dbReference>